<comment type="pathway">
    <text evidence="2 9">Isoprenoid biosynthesis; isopentenyl diphosphate biosynthesis via DXP pathway; isopentenyl diphosphate from 1-deoxy-D-xylulose 5-phosphate: step 4/6.</text>
</comment>
<evidence type="ECO:0000256" key="4">
    <source>
        <dbReference type="ARBA" id="ARBA00011233"/>
    </source>
</evidence>
<dbReference type="GO" id="GO:0008685">
    <property type="term" value="F:2-C-methyl-D-erythritol 2,4-cyclodiphosphate synthase activity"/>
    <property type="evidence" value="ECO:0007669"/>
    <property type="project" value="UniProtKB-EC"/>
</dbReference>
<dbReference type="EMBL" id="JBHSDU010000014">
    <property type="protein sequence ID" value="MFC4312172.1"/>
    <property type="molecule type" value="Genomic_DNA"/>
</dbReference>
<dbReference type="Gene3D" id="3.30.1330.50">
    <property type="entry name" value="2-C-methyl-D-erythritol 2,4-cyclodiphosphate synthase"/>
    <property type="match status" value="1"/>
</dbReference>
<keyword evidence="13" id="KW-1185">Reference proteome</keyword>
<dbReference type="PANTHER" id="PTHR43181">
    <property type="entry name" value="2-C-METHYL-D-ERYTHRITOL 2,4-CYCLODIPHOSPHATE SYNTHASE, CHLOROPLASTIC"/>
    <property type="match status" value="1"/>
</dbReference>
<evidence type="ECO:0000259" key="11">
    <source>
        <dbReference type="Pfam" id="PF02542"/>
    </source>
</evidence>
<feature type="binding site" evidence="9">
    <location>
        <position position="146"/>
    </location>
    <ligand>
        <name>4-CDP-2-C-methyl-D-erythritol 2-phosphate</name>
        <dbReference type="ChEBI" id="CHEBI:57919"/>
    </ligand>
</feature>
<keyword evidence="7 9" id="KW-0414">Isoprene biosynthesis</keyword>
<dbReference type="PANTHER" id="PTHR43181:SF1">
    <property type="entry name" value="2-C-METHYL-D-ERYTHRITOL 2,4-CYCLODIPHOSPHATE SYNTHASE, CHLOROPLASTIC"/>
    <property type="match status" value="1"/>
</dbReference>
<feature type="binding site" evidence="9">
    <location>
        <begin position="65"/>
        <end position="69"/>
    </location>
    <ligand>
        <name>4-CDP-2-C-methyl-D-erythritol 2-phosphate</name>
        <dbReference type="ChEBI" id="CHEBI:57919"/>
    </ligand>
</feature>
<accession>A0ABV8SXG1</accession>
<comment type="caution">
    <text evidence="9">Lacks conserved residue(s) required for the propagation of feature annotation.</text>
</comment>
<feature type="domain" description="2-C-methyl-D-erythritol 2,4-cyclodiphosphate synthase" evidence="11">
    <location>
        <begin position="5"/>
        <end position="158"/>
    </location>
</feature>
<feature type="binding site" evidence="9">
    <location>
        <begin position="12"/>
        <end position="14"/>
    </location>
    <ligand>
        <name>4-CDP-2-C-methyl-D-erythritol 2-phosphate</name>
        <dbReference type="ChEBI" id="CHEBI:57919"/>
    </ligand>
</feature>
<evidence type="ECO:0000256" key="10">
    <source>
        <dbReference type="RuleBase" id="RU004395"/>
    </source>
</evidence>
<keyword evidence="8 9" id="KW-0456">Lyase</keyword>
<evidence type="ECO:0000256" key="5">
    <source>
        <dbReference type="ARBA" id="ARBA00012579"/>
    </source>
</evidence>
<dbReference type="PROSITE" id="PS01350">
    <property type="entry name" value="ISPF"/>
    <property type="match status" value="1"/>
</dbReference>
<evidence type="ECO:0000313" key="13">
    <source>
        <dbReference type="Proteomes" id="UP001595904"/>
    </source>
</evidence>
<comment type="similarity">
    <text evidence="3 9 10">Belongs to the IspF family.</text>
</comment>
<name>A0ABV8SXG1_9GAMM</name>
<evidence type="ECO:0000313" key="12">
    <source>
        <dbReference type="EMBL" id="MFC4312172.1"/>
    </source>
</evidence>
<dbReference type="SUPFAM" id="SSF69765">
    <property type="entry name" value="IpsF-like"/>
    <property type="match status" value="1"/>
</dbReference>
<keyword evidence="6 9" id="KW-0479">Metal-binding</keyword>
<evidence type="ECO:0000256" key="9">
    <source>
        <dbReference type="HAMAP-Rule" id="MF_00107"/>
    </source>
</evidence>
<feature type="site" description="Transition state stabilizer" evidence="9">
    <location>
        <position position="38"/>
    </location>
</feature>
<reference evidence="13" key="1">
    <citation type="journal article" date="2019" name="Int. J. Syst. Evol. Microbiol.">
        <title>The Global Catalogue of Microorganisms (GCM) 10K type strain sequencing project: providing services to taxonomists for standard genome sequencing and annotation.</title>
        <authorList>
            <consortium name="The Broad Institute Genomics Platform"/>
            <consortium name="The Broad Institute Genome Sequencing Center for Infectious Disease"/>
            <person name="Wu L."/>
            <person name="Ma J."/>
        </authorList>
    </citation>
    <scope>NUCLEOTIDE SEQUENCE [LARGE SCALE GENOMIC DNA]</scope>
    <source>
        <strain evidence="13">CGMCC 1.10759</strain>
    </source>
</reference>
<protein>
    <recommendedName>
        <fullName evidence="5 9">2-C-methyl-D-erythritol 2,4-cyclodiphosphate synthase</fullName>
        <shortName evidence="9">MECDP-synthase</shortName>
        <shortName evidence="9">MECPP-synthase</shortName>
        <shortName evidence="9">MECPS</shortName>
        <ecNumber evidence="5 9">4.6.1.12</ecNumber>
    </recommendedName>
</protein>
<dbReference type="RefSeq" id="WP_380601325.1">
    <property type="nucleotide sequence ID" value="NZ_JBHSDU010000014.1"/>
</dbReference>
<dbReference type="Pfam" id="PF02542">
    <property type="entry name" value="YgbB"/>
    <property type="match status" value="1"/>
</dbReference>
<gene>
    <name evidence="9 12" type="primary">ispF</name>
    <name evidence="12" type="ORF">ACFPN2_24030</name>
</gene>
<feature type="binding site" evidence="9">
    <location>
        <begin position="136"/>
        <end position="139"/>
    </location>
    <ligand>
        <name>4-CDP-2-C-methyl-D-erythritol 2-phosphate</name>
        <dbReference type="ChEBI" id="CHEBI:57919"/>
    </ligand>
</feature>
<evidence type="ECO:0000256" key="7">
    <source>
        <dbReference type="ARBA" id="ARBA00023229"/>
    </source>
</evidence>
<sequence>MTSQLRIGQGYDVHAFTAGDHITLGGEKIPHSHGILAHSDGDVLLHAICDALLGAAGLGDIGMHFPDTDARWKGADSRAFVRHVRDLLKVSDYVVVNVDTTVICEAPRLGKYREAMRANIAADLGINITRVNIKATTSEKMGFIGRAEGLACQAIALIEHISG</sequence>
<comment type="function">
    <text evidence="9">Involved in the biosynthesis of isopentenyl diphosphate (IPP) and dimethylallyl diphosphate (DMAPP), two major building blocks of isoprenoid compounds. Catalyzes the conversion of 4-diphosphocytidyl-2-C-methyl-D-erythritol 2-phosphate (CDP-ME2P) to 2-C-methyl-D-erythritol 2,4-cyclodiphosphate (ME-CPP) with a corresponding release of cytidine 5-monophosphate (CMP).</text>
</comment>
<comment type="cofactor">
    <cofactor evidence="9">
        <name>a divalent metal cation</name>
        <dbReference type="ChEBI" id="CHEBI:60240"/>
    </cofactor>
    <text evidence="9">Binds 1 divalent metal cation per subunit.</text>
</comment>
<dbReference type="NCBIfam" id="TIGR00151">
    <property type="entry name" value="ispF"/>
    <property type="match status" value="1"/>
</dbReference>
<dbReference type="InterPro" id="IPR020555">
    <property type="entry name" value="MECDP_synthase_CS"/>
</dbReference>
<dbReference type="Proteomes" id="UP001595904">
    <property type="component" value="Unassembled WGS sequence"/>
</dbReference>
<feature type="site" description="Transition state stabilizer" evidence="9">
    <location>
        <position position="137"/>
    </location>
</feature>
<evidence type="ECO:0000256" key="8">
    <source>
        <dbReference type="ARBA" id="ARBA00023239"/>
    </source>
</evidence>
<evidence type="ECO:0000256" key="3">
    <source>
        <dbReference type="ARBA" id="ARBA00008480"/>
    </source>
</evidence>
<evidence type="ECO:0000256" key="6">
    <source>
        <dbReference type="ARBA" id="ARBA00022723"/>
    </source>
</evidence>
<proteinExistence type="inferred from homology"/>
<organism evidence="12 13">
    <name type="scientific">Steroidobacter flavus</name>
    <dbReference type="NCBI Taxonomy" id="1842136"/>
    <lineage>
        <taxon>Bacteria</taxon>
        <taxon>Pseudomonadati</taxon>
        <taxon>Pseudomonadota</taxon>
        <taxon>Gammaproteobacteria</taxon>
        <taxon>Steroidobacterales</taxon>
        <taxon>Steroidobacteraceae</taxon>
        <taxon>Steroidobacter</taxon>
    </lineage>
</organism>
<feature type="binding site" evidence="9">
    <location>
        <position position="143"/>
    </location>
    <ligand>
        <name>4-CDP-2-C-methyl-D-erythritol 2-phosphate</name>
        <dbReference type="ChEBI" id="CHEBI:57919"/>
    </ligand>
</feature>
<dbReference type="HAMAP" id="MF_00107">
    <property type="entry name" value="IspF"/>
    <property type="match status" value="1"/>
</dbReference>
<dbReference type="InterPro" id="IPR003526">
    <property type="entry name" value="MECDP_synthase"/>
</dbReference>
<feature type="binding site" evidence="9">
    <location>
        <position position="46"/>
    </location>
    <ligand>
        <name>a divalent metal cation</name>
        <dbReference type="ChEBI" id="CHEBI:60240"/>
    </ligand>
</feature>
<evidence type="ECO:0000256" key="2">
    <source>
        <dbReference type="ARBA" id="ARBA00004709"/>
    </source>
</evidence>
<feature type="binding site" evidence="9">
    <location>
        <position position="14"/>
    </location>
    <ligand>
        <name>a divalent metal cation</name>
        <dbReference type="ChEBI" id="CHEBI:60240"/>
    </ligand>
</feature>
<feature type="binding site" evidence="9">
    <location>
        <begin position="60"/>
        <end position="62"/>
    </location>
    <ligand>
        <name>4-CDP-2-C-methyl-D-erythritol 2-phosphate</name>
        <dbReference type="ChEBI" id="CHEBI:57919"/>
    </ligand>
</feature>
<feature type="binding site" evidence="9">
    <location>
        <begin position="38"/>
        <end position="39"/>
    </location>
    <ligand>
        <name>4-CDP-2-C-methyl-D-erythritol 2-phosphate</name>
        <dbReference type="ChEBI" id="CHEBI:57919"/>
    </ligand>
</feature>
<comment type="subunit">
    <text evidence="4 9">Homotrimer.</text>
</comment>
<comment type="catalytic activity">
    <reaction evidence="1 9 10">
        <text>4-CDP-2-C-methyl-D-erythritol 2-phosphate = 2-C-methyl-D-erythritol 2,4-cyclic diphosphate + CMP</text>
        <dbReference type="Rhea" id="RHEA:23864"/>
        <dbReference type="ChEBI" id="CHEBI:57919"/>
        <dbReference type="ChEBI" id="CHEBI:58483"/>
        <dbReference type="ChEBI" id="CHEBI:60377"/>
        <dbReference type="EC" id="4.6.1.12"/>
    </reaction>
</comment>
<feature type="binding site" evidence="9">
    <location>
        <position position="12"/>
    </location>
    <ligand>
        <name>a divalent metal cation</name>
        <dbReference type="ChEBI" id="CHEBI:60240"/>
    </ligand>
</feature>
<dbReference type="CDD" id="cd00554">
    <property type="entry name" value="MECDP_synthase"/>
    <property type="match status" value="1"/>
</dbReference>
<evidence type="ECO:0000256" key="1">
    <source>
        <dbReference type="ARBA" id="ARBA00000200"/>
    </source>
</evidence>
<dbReference type="EC" id="4.6.1.12" evidence="5 9"/>
<comment type="caution">
    <text evidence="12">The sequence shown here is derived from an EMBL/GenBank/DDBJ whole genome shotgun (WGS) entry which is preliminary data.</text>
</comment>
<dbReference type="InterPro" id="IPR036571">
    <property type="entry name" value="MECDP_synthase_sf"/>
</dbReference>